<evidence type="ECO:0000259" key="6">
    <source>
        <dbReference type="PROSITE" id="PS51044"/>
    </source>
</evidence>
<gene>
    <name evidence="7" type="ORF">TGAM01_v205028</name>
</gene>
<dbReference type="GO" id="GO:0008270">
    <property type="term" value="F:zinc ion binding"/>
    <property type="evidence" value="ECO:0007669"/>
    <property type="project" value="UniProtKB-KW"/>
</dbReference>
<dbReference type="GeneID" id="29983600"/>
<dbReference type="AlphaFoldDB" id="A0A2P4ZP91"/>
<evidence type="ECO:0000256" key="2">
    <source>
        <dbReference type="ARBA" id="ARBA00022771"/>
    </source>
</evidence>
<feature type="region of interest" description="Disordered" evidence="5">
    <location>
        <begin position="554"/>
        <end position="604"/>
    </location>
</feature>
<evidence type="ECO:0000313" key="8">
    <source>
        <dbReference type="Proteomes" id="UP000054821"/>
    </source>
</evidence>
<dbReference type="PANTHER" id="PTHR10782:SF4">
    <property type="entry name" value="TONALLI, ISOFORM E"/>
    <property type="match status" value="1"/>
</dbReference>
<feature type="compositionally biased region" description="Polar residues" evidence="5">
    <location>
        <begin position="22"/>
        <end position="38"/>
    </location>
</feature>
<feature type="region of interest" description="Disordered" evidence="5">
    <location>
        <begin position="83"/>
        <end position="112"/>
    </location>
</feature>
<feature type="compositionally biased region" description="Low complexity" evidence="5">
    <location>
        <begin position="714"/>
        <end position="731"/>
    </location>
</feature>
<reference evidence="7 8" key="1">
    <citation type="journal article" date="2016" name="Genome Announc.">
        <title>Draft Whole-Genome Sequence of Trichoderma gamsii T6085, a Promising Biocontrol Agent of Fusarium Head Blight on Wheat.</title>
        <authorList>
            <person name="Baroncelli R."/>
            <person name="Zapparata A."/>
            <person name="Piaggeschi G."/>
            <person name="Sarrocco S."/>
            <person name="Vannacci G."/>
        </authorList>
    </citation>
    <scope>NUCLEOTIDE SEQUENCE [LARGE SCALE GENOMIC DNA]</scope>
    <source>
        <strain evidence="7 8">T6085</strain>
    </source>
</reference>
<accession>A0A2P4ZP91</accession>
<protein>
    <recommendedName>
        <fullName evidence="6">SP-RING-type domain-containing protein</fullName>
    </recommendedName>
</protein>
<dbReference type="Gene3D" id="3.30.40.10">
    <property type="entry name" value="Zinc/RING finger domain, C3HC4 (zinc finger)"/>
    <property type="match status" value="1"/>
</dbReference>
<dbReference type="InterPro" id="IPR004181">
    <property type="entry name" value="Znf_MIZ"/>
</dbReference>
<feature type="region of interest" description="Disordered" evidence="5">
    <location>
        <begin position="617"/>
        <end position="681"/>
    </location>
</feature>
<feature type="region of interest" description="Disordered" evidence="5">
    <location>
        <begin position="1"/>
        <end position="58"/>
    </location>
</feature>
<evidence type="ECO:0000256" key="5">
    <source>
        <dbReference type="SAM" id="MobiDB-lite"/>
    </source>
</evidence>
<evidence type="ECO:0000256" key="3">
    <source>
        <dbReference type="ARBA" id="ARBA00022833"/>
    </source>
</evidence>
<dbReference type="InterPro" id="IPR013083">
    <property type="entry name" value="Znf_RING/FYVE/PHD"/>
</dbReference>
<sequence length="1113" mass="125196">MPRGYPRNAGLPRTKKRKHGDQNPQNVQPTDNANNTQNPPWPPVPPVSDLAPAPDSHIQVPKQYAWPTSYTAAAPYAGPQQYAVAELPSPPPTDETSPTSASEHFQGRVDAHSTATVEETAVAVHAAPEDSSGQPLGDQAGHVAQQIPAQQPQQPQQPQQLTPYRRPLQHVMLHASTIVRGRASGNEPMAPEEKARYSLLYGACVNADLFFLIIHRYYSCWLVDKSTVYGDLHLSAHDVDRAFVQMRVMFKDEERISPPHRLWFSGFPELDENVHCVPQVLSQIQDFILAFSAQWPEMIKAAQARMMPLMESQIREQLKCPSLTMANKLFVHSRRIIGVPDNQFTNEATLLFNLDQKLERFSKFKHVARLNLTFKRILELERDTLERTILRQMFQSLRSKTFNRFLSTFPSSKSTSSSKPFFSSKPSSSKLFITRKLFLISKLLLINKSLINKSLIDESLITSKFFVPIKRPFIINRPIIISKSLLISKSFLINKFPLISKSLSKSLRKSLCFNLLLNQPQASPVCPGQVPKANLHHQALLSPANLPLCAEPQRMMPQQQPGPRQLQQPDDARDTPPHLQYSTQPALLQSQTTPQTPSVQTERISQQENMHLLVSQPSDSTHLCPQPYPQNMQPEQALQAPSPALQSPQSSHDSRGIQVSPDPQIDRGSQPRTISQAPQESQAAIVHLTAQRPQAGPTPQGLGIHQSPVQISPASQSHQTQLQQQPASQASRTPTPNRFRRHFTVHQTPPTEYPTSPYNWTSLQTGLHLTHVRSPRRVSSSPGPSPGKNRYYQFLSRFVVEPTEMKIHMGVSGLEFFIEQEDLARRPITSQPSELPVGELPMEVPVSRYFNHSQRYRLRMCGRNKLSDNEERAFDTAKWATSRTYWPSHITISLNGEIISPLLKQHFHKDLPIELTDALVKGVNTIRVHMPSFPQNIKENIAYFMAVELIVTLDHDSTRALVTSAPHISVDQTKAEIKRRLQLDIDEVIISSDTLTVSVADSFSSKIFDVPVRGRNCRHLECIDLENWLNSRPCKSSPEAGEPTMADTWGCPICGQDARPSNLQIDDYFVQIRDKLLEERMGKVKKIQIAVDGTWKAIGVADEHTTSDKDGVN</sequence>
<evidence type="ECO:0000313" key="7">
    <source>
        <dbReference type="EMBL" id="PON26084.1"/>
    </source>
</evidence>
<evidence type="ECO:0000256" key="1">
    <source>
        <dbReference type="ARBA" id="ARBA00022723"/>
    </source>
</evidence>
<feature type="compositionally biased region" description="Low complexity" evidence="5">
    <location>
        <begin position="94"/>
        <end position="103"/>
    </location>
</feature>
<dbReference type="GO" id="GO:0061665">
    <property type="term" value="F:SUMO ligase activity"/>
    <property type="evidence" value="ECO:0007669"/>
    <property type="project" value="TreeGrafter"/>
</dbReference>
<feature type="compositionally biased region" description="Polar residues" evidence="5">
    <location>
        <begin position="617"/>
        <end position="634"/>
    </location>
</feature>
<feature type="compositionally biased region" description="Low complexity" evidence="5">
    <location>
        <begin position="554"/>
        <end position="569"/>
    </location>
</feature>
<feature type="compositionally biased region" description="Low complexity" evidence="5">
    <location>
        <begin position="47"/>
        <end position="56"/>
    </location>
</feature>
<organism evidence="7 8">
    <name type="scientific">Trichoderma gamsii</name>
    <dbReference type="NCBI Taxonomy" id="398673"/>
    <lineage>
        <taxon>Eukaryota</taxon>
        <taxon>Fungi</taxon>
        <taxon>Dikarya</taxon>
        <taxon>Ascomycota</taxon>
        <taxon>Pezizomycotina</taxon>
        <taxon>Sordariomycetes</taxon>
        <taxon>Hypocreomycetidae</taxon>
        <taxon>Hypocreales</taxon>
        <taxon>Hypocreaceae</taxon>
        <taxon>Trichoderma</taxon>
    </lineage>
</organism>
<name>A0A2P4ZP91_9HYPO</name>
<dbReference type="STRING" id="398673.A0A2P4ZP91"/>
<dbReference type="PROSITE" id="PS51044">
    <property type="entry name" value="ZF_SP_RING"/>
    <property type="match status" value="1"/>
</dbReference>
<keyword evidence="1" id="KW-0479">Metal-binding</keyword>
<dbReference type="Proteomes" id="UP000054821">
    <property type="component" value="Unassembled WGS sequence"/>
</dbReference>
<feature type="region of interest" description="Disordered" evidence="5">
    <location>
        <begin position="693"/>
        <end position="736"/>
    </location>
</feature>
<dbReference type="GO" id="GO:0000785">
    <property type="term" value="C:chromatin"/>
    <property type="evidence" value="ECO:0007669"/>
    <property type="project" value="TreeGrafter"/>
</dbReference>
<feature type="compositionally biased region" description="Low complexity" evidence="5">
    <location>
        <begin position="144"/>
        <end position="160"/>
    </location>
</feature>
<comment type="caution">
    <text evidence="7">The sequence shown here is derived from an EMBL/GenBank/DDBJ whole genome shotgun (WGS) entry which is preliminary data.</text>
</comment>
<keyword evidence="2 4" id="KW-0863">Zinc-finger</keyword>
<dbReference type="PANTHER" id="PTHR10782">
    <property type="entry name" value="ZINC FINGER MIZ DOMAIN-CONTAINING PROTEIN"/>
    <property type="match status" value="1"/>
</dbReference>
<keyword evidence="8" id="KW-1185">Reference proteome</keyword>
<feature type="domain" description="SP-RING-type" evidence="6">
    <location>
        <begin position="984"/>
        <end position="1078"/>
    </location>
</feature>
<dbReference type="EMBL" id="JPDN02000015">
    <property type="protein sequence ID" value="PON26084.1"/>
    <property type="molecule type" value="Genomic_DNA"/>
</dbReference>
<dbReference type="InterPro" id="IPR018527">
    <property type="entry name" value="Rubredoxin_Fe_BS"/>
</dbReference>
<dbReference type="GO" id="GO:0016925">
    <property type="term" value="P:protein sumoylation"/>
    <property type="evidence" value="ECO:0007669"/>
    <property type="project" value="TreeGrafter"/>
</dbReference>
<evidence type="ECO:0000256" key="4">
    <source>
        <dbReference type="PROSITE-ProRule" id="PRU00452"/>
    </source>
</evidence>
<feature type="region of interest" description="Disordered" evidence="5">
    <location>
        <begin position="125"/>
        <end position="160"/>
    </location>
</feature>
<dbReference type="RefSeq" id="XP_024405694.1">
    <property type="nucleotide sequence ID" value="XM_024549562.1"/>
</dbReference>
<proteinExistence type="predicted"/>
<feature type="compositionally biased region" description="Polar residues" evidence="5">
    <location>
        <begin position="670"/>
        <end position="681"/>
    </location>
</feature>
<keyword evidence="3" id="KW-0862">Zinc</keyword>
<feature type="compositionally biased region" description="Low complexity" evidence="5">
    <location>
        <begin position="636"/>
        <end position="651"/>
    </location>
</feature>
<dbReference type="PROSITE" id="PS00202">
    <property type="entry name" value="RUBREDOXIN"/>
    <property type="match status" value="1"/>
</dbReference>
<feature type="compositionally biased region" description="Low complexity" evidence="5">
    <location>
        <begin position="582"/>
        <end position="601"/>
    </location>
</feature>